<dbReference type="KEGG" id="vg:5850475"/>
<dbReference type="OrthoDB" id="16007at10239"/>
<evidence type="ECO:0000313" key="1">
    <source>
        <dbReference type="EMBL" id="ABY65786.1"/>
    </source>
</evidence>
<dbReference type="InterPro" id="IPR009657">
    <property type="entry name" value="Protein_Ac34"/>
</dbReference>
<protein>
    <recommendedName>
        <fullName evidence="3">Ac34</fullName>
    </recommendedName>
</protein>
<keyword evidence="2" id="KW-1185">Reference proteome</keyword>
<dbReference type="RefSeq" id="YP_001650970.1">
    <property type="nucleotide sequence ID" value="NC_010276.1"/>
</dbReference>
<name>B0FDS8_9ABAC</name>
<dbReference type="EMBL" id="EU309041">
    <property type="protein sequence ID" value="ABY65786.1"/>
    <property type="molecule type" value="Genomic_DNA"/>
</dbReference>
<evidence type="ECO:0000313" key="2">
    <source>
        <dbReference type="Proteomes" id="UP000203316"/>
    </source>
</evidence>
<dbReference type="GeneID" id="5850475"/>
<organism evidence="1 2">
    <name type="scientific">Orgyia leucostigma nucleopolyhedrovirus</name>
    <dbReference type="NCBI Taxonomy" id="490711"/>
    <lineage>
        <taxon>Viruses</taxon>
        <taxon>Viruses incertae sedis</taxon>
        <taxon>Naldaviricetes</taxon>
        <taxon>Lefavirales</taxon>
        <taxon>Baculoviridae</taxon>
        <taxon>Alphabaculovirus</taxon>
        <taxon>Alphabaculovirus orleucostigmae</taxon>
    </lineage>
</organism>
<dbReference type="Proteomes" id="UP000203316">
    <property type="component" value="Segment"/>
</dbReference>
<sequence>METTRENESRLFRQDLARHTRIILADKTLDPDAHLGDVIACMSVNKRLLRRLKDENFDIVESVELSDETRNYLNVLQTEKMQHCRLCYHKSANNRCEFHKKYLFDNNVNRDSKQYTDFMNSEMGVISFVELYYTYLCLDFWKPTAIFLMRDLTGYDNVKSLLNDHGYSCADDVDLPCVNDMDIDDDNDDDDYNNNS</sequence>
<accession>B0FDS8</accession>
<dbReference type="Pfam" id="PF06851">
    <property type="entry name" value="DUF1247"/>
    <property type="match status" value="1"/>
</dbReference>
<proteinExistence type="predicted"/>
<evidence type="ECO:0008006" key="3">
    <source>
        <dbReference type="Google" id="ProtNLM"/>
    </source>
</evidence>
<reference evidence="1 2" key="1">
    <citation type="submission" date="2007-11" db="EMBL/GenBank/DDBJ databases">
        <title>Sequence and organization of Orgyia leucostigma nucleopolyhedrovirus genome.</title>
        <authorList>
            <person name="Eveleigh R.J.M."/>
            <person name="Lapointe R."/>
            <person name="Graham R.I."/>
            <person name="Lauzon H.A.M."/>
            <person name="Pavlik L."/>
            <person name="Arif B.M."/>
            <person name="Lucarotti C.J."/>
        </authorList>
    </citation>
    <scope>NUCLEOTIDE SEQUENCE [LARGE SCALE GENOMIC DNA]</scope>
    <source>
        <strain evidence="1">CFS-77</strain>
    </source>
</reference>